<dbReference type="EMBL" id="QMRA01000075">
    <property type="protein sequence ID" value="RLE53253.1"/>
    <property type="molecule type" value="Genomic_DNA"/>
</dbReference>
<evidence type="ECO:0000256" key="5">
    <source>
        <dbReference type="ARBA" id="ARBA00022898"/>
    </source>
</evidence>
<dbReference type="Gene3D" id="3.90.1150.10">
    <property type="entry name" value="Aspartate Aminotransferase, domain 1"/>
    <property type="match status" value="1"/>
</dbReference>
<dbReference type="GO" id="GO:0008453">
    <property type="term" value="F:alanine-glyoxylate transaminase activity"/>
    <property type="evidence" value="ECO:0007669"/>
    <property type="project" value="TreeGrafter"/>
</dbReference>
<dbReference type="Pfam" id="PF00266">
    <property type="entry name" value="Aminotran_5"/>
    <property type="match status" value="1"/>
</dbReference>
<feature type="domain" description="Aminotransferase class V" evidence="6">
    <location>
        <begin position="34"/>
        <end position="335"/>
    </location>
</feature>
<sequence length="393" mass="43782">MERRCGLKKPLLMIPGPTEASKRVLKVLSHPIVPHYGEDWKPIYDETISLLKKLFKTSGHMFIIPGAGSLAVEISAINTMDEGMKIAIPSNGYFGERLQKIFSAHGEVLNINFEWGEEIDLDKVEEKIAQDHKVKALAAVHCETSTGMINPIEKLGRIAAKYNLIYIVDAISSIGGMEFKMDEWNVDITFVGPQKCLGAIAGITPVAVSEKFWKYLDNRVKPVPSWYLNLKTWRDYVKKSPWHPYPSTLSSPLIIALREALLEIFEEGLEKRFERHVKAAKAMRTGLKELGFKVIAKDENASSTVTAALTPENVKPATLISKVLKNHNILISSGLGKLREKAIRVGHMANTATLEHVLKTINAIGEEITKLGLKTDVSRALKKVEEAYEECGK</sequence>
<dbReference type="SUPFAM" id="SSF53383">
    <property type="entry name" value="PLP-dependent transferases"/>
    <property type="match status" value="1"/>
</dbReference>
<evidence type="ECO:0000259" key="6">
    <source>
        <dbReference type="Pfam" id="PF00266"/>
    </source>
</evidence>
<dbReference type="InterPro" id="IPR015424">
    <property type="entry name" value="PyrdxlP-dep_Trfase"/>
</dbReference>
<dbReference type="Gene3D" id="3.40.640.10">
    <property type="entry name" value="Type I PLP-dependent aspartate aminotransferase-like (Major domain)"/>
    <property type="match status" value="1"/>
</dbReference>
<dbReference type="GO" id="GO:0004760">
    <property type="term" value="F:L-serine-pyruvate transaminase activity"/>
    <property type="evidence" value="ECO:0007669"/>
    <property type="project" value="TreeGrafter"/>
</dbReference>
<dbReference type="InterPro" id="IPR024169">
    <property type="entry name" value="SP_NH2Trfase/AEP_transaminase"/>
</dbReference>
<evidence type="ECO:0000256" key="4">
    <source>
        <dbReference type="ARBA" id="ARBA00022679"/>
    </source>
</evidence>
<dbReference type="PANTHER" id="PTHR21152:SF24">
    <property type="entry name" value="ALANINE--GLYOXYLATE AMINOTRANSFERASE 1"/>
    <property type="match status" value="1"/>
</dbReference>
<comment type="similarity">
    <text evidence="2">Belongs to the class-V pyridoxal-phosphate-dependent aminotransferase family.</text>
</comment>
<keyword evidence="3" id="KW-0032">Aminotransferase</keyword>
<comment type="cofactor">
    <cofactor evidence="1">
        <name>pyridoxal 5'-phosphate</name>
        <dbReference type="ChEBI" id="CHEBI:597326"/>
    </cofactor>
</comment>
<dbReference type="InterPro" id="IPR000192">
    <property type="entry name" value="Aminotrans_V_dom"/>
</dbReference>
<evidence type="ECO:0000256" key="1">
    <source>
        <dbReference type="ARBA" id="ARBA00001933"/>
    </source>
</evidence>
<keyword evidence="5" id="KW-0663">Pyridoxal phosphate</keyword>
<dbReference type="InterPro" id="IPR015421">
    <property type="entry name" value="PyrdxlP-dep_Trfase_major"/>
</dbReference>
<dbReference type="AlphaFoldDB" id="A0A497F0S5"/>
<name>A0A497F0S5_9CREN</name>
<proteinExistence type="inferred from homology"/>
<organism evidence="7 8">
    <name type="scientific">Thermoproteota archaeon</name>
    <dbReference type="NCBI Taxonomy" id="2056631"/>
    <lineage>
        <taxon>Archaea</taxon>
        <taxon>Thermoproteota</taxon>
    </lineage>
</organism>
<dbReference type="Proteomes" id="UP000269499">
    <property type="component" value="Unassembled WGS sequence"/>
</dbReference>
<dbReference type="PANTHER" id="PTHR21152">
    <property type="entry name" value="AMINOTRANSFERASE CLASS V"/>
    <property type="match status" value="1"/>
</dbReference>
<dbReference type="GO" id="GO:0019265">
    <property type="term" value="P:glycine biosynthetic process, by transamination of glyoxylate"/>
    <property type="evidence" value="ECO:0007669"/>
    <property type="project" value="TreeGrafter"/>
</dbReference>
<dbReference type="PIRSF" id="PIRSF000524">
    <property type="entry name" value="SPT"/>
    <property type="match status" value="1"/>
</dbReference>
<gene>
    <name evidence="7" type="ORF">DRJ26_03590</name>
</gene>
<evidence type="ECO:0000313" key="8">
    <source>
        <dbReference type="Proteomes" id="UP000269499"/>
    </source>
</evidence>
<evidence type="ECO:0000313" key="7">
    <source>
        <dbReference type="EMBL" id="RLE53253.1"/>
    </source>
</evidence>
<evidence type="ECO:0000256" key="2">
    <source>
        <dbReference type="ARBA" id="ARBA00009236"/>
    </source>
</evidence>
<reference evidence="7 8" key="1">
    <citation type="submission" date="2018-06" db="EMBL/GenBank/DDBJ databases">
        <title>Extensive metabolic versatility and redundancy in microbially diverse, dynamic hydrothermal sediments.</title>
        <authorList>
            <person name="Dombrowski N."/>
            <person name="Teske A."/>
            <person name="Baker B.J."/>
        </authorList>
    </citation>
    <scope>NUCLEOTIDE SEQUENCE [LARGE SCALE GENOMIC DNA]</scope>
    <source>
        <strain evidence="7">B20_G2</strain>
    </source>
</reference>
<comment type="caution">
    <text evidence="7">The sequence shown here is derived from an EMBL/GenBank/DDBJ whole genome shotgun (WGS) entry which is preliminary data.</text>
</comment>
<protein>
    <recommendedName>
        <fullName evidence="6">Aminotransferase class V domain-containing protein</fullName>
    </recommendedName>
</protein>
<evidence type="ECO:0000256" key="3">
    <source>
        <dbReference type="ARBA" id="ARBA00022576"/>
    </source>
</evidence>
<accession>A0A497F0S5</accession>
<keyword evidence="4" id="KW-0808">Transferase</keyword>
<dbReference type="InterPro" id="IPR015422">
    <property type="entry name" value="PyrdxlP-dep_Trfase_small"/>
</dbReference>